<organism evidence="1 2">
    <name type="scientific">Piscirickettsia litoralis</name>
    <dbReference type="NCBI Taxonomy" id="1891921"/>
    <lineage>
        <taxon>Bacteria</taxon>
        <taxon>Pseudomonadati</taxon>
        <taxon>Pseudomonadota</taxon>
        <taxon>Gammaproteobacteria</taxon>
        <taxon>Thiotrichales</taxon>
        <taxon>Piscirickettsiaceae</taxon>
        <taxon>Piscirickettsia</taxon>
    </lineage>
</organism>
<protein>
    <submittedName>
        <fullName evidence="1">Uncharacterized protein</fullName>
    </submittedName>
</protein>
<dbReference type="Proteomes" id="UP000094329">
    <property type="component" value="Unassembled WGS sequence"/>
</dbReference>
<gene>
    <name evidence="1" type="ORF">BGC07_02330</name>
</gene>
<proteinExistence type="predicted"/>
<dbReference type="RefSeq" id="WP_069311806.1">
    <property type="nucleotide sequence ID" value="NZ_MDTU01000001.1"/>
</dbReference>
<dbReference type="EMBL" id="MDTU01000001">
    <property type="protein sequence ID" value="ODN42006.1"/>
    <property type="molecule type" value="Genomic_DNA"/>
</dbReference>
<evidence type="ECO:0000313" key="1">
    <source>
        <dbReference type="EMBL" id="ODN42006.1"/>
    </source>
</evidence>
<keyword evidence="2" id="KW-1185">Reference proteome</keyword>
<sequence>MQLAERLQTQVDSEEDSRYAKRLKESLTPDVLEKLSEGEKKAYAAAIEVMNNFAPHIKELSKY</sequence>
<accession>A0ABX3A2Z9</accession>
<name>A0ABX3A2Z9_9GAMM</name>
<reference evidence="1 2" key="1">
    <citation type="submission" date="2016-08" db="EMBL/GenBank/DDBJ databases">
        <title>Draft genome sequence of Candidatus Piscirickettsia litoralis, from seawater.</title>
        <authorList>
            <person name="Wan X."/>
            <person name="Lee A.J."/>
            <person name="Hou S."/>
            <person name="Donachie S.P."/>
        </authorList>
    </citation>
    <scope>NUCLEOTIDE SEQUENCE [LARGE SCALE GENOMIC DNA]</scope>
    <source>
        <strain evidence="1 2">Y2</strain>
    </source>
</reference>
<comment type="caution">
    <text evidence="1">The sequence shown here is derived from an EMBL/GenBank/DDBJ whole genome shotgun (WGS) entry which is preliminary data.</text>
</comment>
<evidence type="ECO:0000313" key="2">
    <source>
        <dbReference type="Proteomes" id="UP000094329"/>
    </source>
</evidence>